<dbReference type="EMBL" id="JACDUS010000003">
    <property type="protein sequence ID" value="MBA2881070.1"/>
    <property type="molecule type" value="Genomic_DNA"/>
</dbReference>
<gene>
    <name evidence="2" type="ORF">HNR65_001396</name>
</gene>
<keyword evidence="3" id="KW-1185">Reference proteome</keyword>
<evidence type="ECO:0000259" key="1">
    <source>
        <dbReference type="SMART" id="SM00849"/>
    </source>
</evidence>
<comment type="caution">
    <text evidence="2">The sequence shown here is derived from an EMBL/GenBank/DDBJ whole genome shotgun (WGS) entry which is preliminary data.</text>
</comment>
<proteinExistence type="predicted"/>
<dbReference type="InterPro" id="IPR050855">
    <property type="entry name" value="NDM-1-like"/>
</dbReference>
<name>A0A7W0C8D6_9BACT</name>
<dbReference type="PANTHER" id="PTHR42951">
    <property type="entry name" value="METALLO-BETA-LACTAMASE DOMAIN-CONTAINING"/>
    <property type="match status" value="1"/>
</dbReference>
<dbReference type="RefSeq" id="WP_181550728.1">
    <property type="nucleotide sequence ID" value="NZ_JACDUS010000003.1"/>
</dbReference>
<dbReference type="SMART" id="SM00849">
    <property type="entry name" value="Lactamase_B"/>
    <property type="match status" value="1"/>
</dbReference>
<dbReference type="PANTHER" id="PTHR42951:SF22">
    <property type="entry name" value="METALLO BETA-LACTAMASE SUPERFAMILY LIPOPROTEIN"/>
    <property type="match status" value="1"/>
</dbReference>
<dbReference type="SUPFAM" id="SSF56281">
    <property type="entry name" value="Metallo-hydrolase/oxidoreductase"/>
    <property type="match status" value="1"/>
</dbReference>
<dbReference type="Proteomes" id="UP000525298">
    <property type="component" value="Unassembled WGS sequence"/>
</dbReference>
<accession>A0A7W0C8D6</accession>
<feature type="domain" description="Metallo-beta-lactamase" evidence="1">
    <location>
        <begin position="20"/>
        <end position="221"/>
    </location>
</feature>
<dbReference type="Pfam" id="PF00753">
    <property type="entry name" value="Lactamase_B"/>
    <property type="match status" value="1"/>
</dbReference>
<dbReference type="InterPro" id="IPR036866">
    <property type="entry name" value="RibonucZ/Hydroxyglut_hydro"/>
</dbReference>
<reference evidence="2 3" key="1">
    <citation type="submission" date="2020-07" db="EMBL/GenBank/DDBJ databases">
        <title>Genomic Encyclopedia of Type Strains, Phase IV (KMG-IV): sequencing the most valuable type-strain genomes for metagenomic binning, comparative biology and taxonomic classification.</title>
        <authorList>
            <person name="Goeker M."/>
        </authorList>
    </citation>
    <scope>NUCLEOTIDE SEQUENCE [LARGE SCALE GENOMIC DNA]</scope>
    <source>
        <strain evidence="2 3">DSM 17721</strain>
    </source>
</reference>
<dbReference type="InterPro" id="IPR001279">
    <property type="entry name" value="Metallo-B-lactamas"/>
</dbReference>
<dbReference type="GO" id="GO:0016787">
    <property type="term" value="F:hydrolase activity"/>
    <property type="evidence" value="ECO:0007669"/>
    <property type="project" value="UniProtKB-KW"/>
</dbReference>
<evidence type="ECO:0000313" key="3">
    <source>
        <dbReference type="Proteomes" id="UP000525298"/>
    </source>
</evidence>
<dbReference type="AlphaFoldDB" id="A0A7W0C8D6"/>
<dbReference type="Gene3D" id="3.60.15.10">
    <property type="entry name" value="Ribonuclease Z/Hydroxyacylglutathione hydrolase-like"/>
    <property type="match status" value="1"/>
</dbReference>
<sequence>MKIKEPGKVTDRITLLGRRESNVYLLDGGTEAAIIGGGMVYIVPEVLEQIREMAVDTEKIKRIVILHSHFDHCGIVPFFKKQWPRAAVAASAPAKAMLARPKVIETINAMNHETLKRRGRLDDAKEKGYADFEGIDVEQVLEDGQKIACGDLTLEILAVPGHSSCCLAVYVPEQKALFASDAGGIEAGDEIFTAANSDFDKYQQSLEKMAGLDIAVYLAEHYGARTGQEAANFLNRSISAAAEFRTRIEQSLAQTGDPEKTAKDLVAEKMENSPSDLLPAEIISMIVGQMVYFVAKQKGLA</sequence>
<organism evidence="2 3">
    <name type="scientific">Desulfosalsimonas propionicica</name>
    <dbReference type="NCBI Taxonomy" id="332175"/>
    <lineage>
        <taxon>Bacteria</taxon>
        <taxon>Pseudomonadati</taxon>
        <taxon>Thermodesulfobacteriota</taxon>
        <taxon>Desulfobacteria</taxon>
        <taxon>Desulfobacterales</taxon>
        <taxon>Desulfosalsimonadaceae</taxon>
        <taxon>Desulfosalsimonas</taxon>
    </lineage>
</organism>
<keyword evidence="2" id="KW-0378">Hydrolase</keyword>
<protein>
    <submittedName>
        <fullName evidence="2">Glyoxylase-like metal-dependent hydrolase (Beta-lactamase superfamily II)</fullName>
    </submittedName>
</protein>
<evidence type="ECO:0000313" key="2">
    <source>
        <dbReference type="EMBL" id="MBA2881070.1"/>
    </source>
</evidence>